<dbReference type="EMBL" id="KN834825">
    <property type="protein sequence ID" value="KIK53670.1"/>
    <property type="molecule type" value="Genomic_DNA"/>
</dbReference>
<feature type="compositionally biased region" description="Polar residues" evidence="1">
    <location>
        <begin position="475"/>
        <end position="485"/>
    </location>
</feature>
<feature type="compositionally biased region" description="Basic and acidic residues" evidence="1">
    <location>
        <begin position="498"/>
        <end position="511"/>
    </location>
</feature>
<evidence type="ECO:0000256" key="1">
    <source>
        <dbReference type="SAM" id="MobiDB-lite"/>
    </source>
</evidence>
<evidence type="ECO:0000313" key="2">
    <source>
        <dbReference type="EMBL" id="KIK53670.1"/>
    </source>
</evidence>
<feature type="region of interest" description="Disordered" evidence="1">
    <location>
        <begin position="265"/>
        <end position="296"/>
    </location>
</feature>
<keyword evidence="3" id="KW-1185">Reference proteome</keyword>
<feature type="compositionally biased region" description="Low complexity" evidence="1">
    <location>
        <begin position="435"/>
        <end position="474"/>
    </location>
</feature>
<protein>
    <submittedName>
        <fullName evidence="2">Uncharacterized protein</fullName>
    </submittedName>
</protein>
<organism evidence="2 3">
    <name type="scientific">Collybiopsis luxurians FD-317 M1</name>
    <dbReference type="NCBI Taxonomy" id="944289"/>
    <lineage>
        <taxon>Eukaryota</taxon>
        <taxon>Fungi</taxon>
        <taxon>Dikarya</taxon>
        <taxon>Basidiomycota</taxon>
        <taxon>Agaricomycotina</taxon>
        <taxon>Agaricomycetes</taxon>
        <taxon>Agaricomycetidae</taxon>
        <taxon>Agaricales</taxon>
        <taxon>Marasmiineae</taxon>
        <taxon>Omphalotaceae</taxon>
        <taxon>Collybiopsis</taxon>
        <taxon>Collybiopsis luxurians</taxon>
    </lineage>
</organism>
<feature type="region of interest" description="Disordered" evidence="1">
    <location>
        <begin position="498"/>
        <end position="543"/>
    </location>
</feature>
<name>A0A0D0AT93_9AGAR</name>
<sequence>MEPAVCWFKGILKLPAAMALGTSSNSNHTVLPPASDSSAVQVILQQTYMIGRASFQEIFNTTAALINDFTSDALNDIKSFLYQNARAIDLMSNTDSVPRSEKQAQDLNMQMRRQANRLDFILVTSKTWLENLDLLEGDLALVSDIVLTEEELISQARVERLEINLLLGFVFGTENKHLEEALDQESKALDALMQWRDDASSLLCLFIRLLRKIVNDLVIAEGLYYDVVIRGYMRIARIIKLQDALALVEESLDSLARAVISSPEQYHGEGDTNSKALSPNDVYDISAKDSPESDDSGVAALRSELKEAADHFEAVLRRRKEIRSMIEELIDTTTHTLMTGNTEAGPFAGSTPKYHTGFHGTLALPELALAEESESKFKTQSSDIIVDQESSCNPTRLLQFSPQSIQTLSPLSSLATLATFSRTETGLSAQTESAGSGSTLPPSTCSLTSTTGGLHPSSPPMNSSSWSLSSFNSLKTTGNTDSSVPEAQVPMRQILERFPSRFRSRSPERHPALTYRNKQKRRRHDERDASPELMRPWKQICKN</sequence>
<dbReference type="HOGENOM" id="CLU_600005_0_0_1"/>
<dbReference type="Proteomes" id="UP000053593">
    <property type="component" value="Unassembled WGS sequence"/>
</dbReference>
<dbReference type="AlphaFoldDB" id="A0A0D0AT93"/>
<reference evidence="2 3" key="1">
    <citation type="submission" date="2014-04" db="EMBL/GenBank/DDBJ databases">
        <title>Evolutionary Origins and Diversification of the Mycorrhizal Mutualists.</title>
        <authorList>
            <consortium name="DOE Joint Genome Institute"/>
            <consortium name="Mycorrhizal Genomics Consortium"/>
            <person name="Kohler A."/>
            <person name="Kuo A."/>
            <person name="Nagy L.G."/>
            <person name="Floudas D."/>
            <person name="Copeland A."/>
            <person name="Barry K.W."/>
            <person name="Cichocki N."/>
            <person name="Veneault-Fourrey C."/>
            <person name="LaButti K."/>
            <person name="Lindquist E.A."/>
            <person name="Lipzen A."/>
            <person name="Lundell T."/>
            <person name="Morin E."/>
            <person name="Murat C."/>
            <person name="Riley R."/>
            <person name="Ohm R."/>
            <person name="Sun H."/>
            <person name="Tunlid A."/>
            <person name="Henrissat B."/>
            <person name="Grigoriev I.V."/>
            <person name="Hibbett D.S."/>
            <person name="Martin F."/>
        </authorList>
    </citation>
    <scope>NUCLEOTIDE SEQUENCE [LARGE SCALE GENOMIC DNA]</scope>
    <source>
        <strain evidence="2 3">FD-317 M1</strain>
    </source>
</reference>
<evidence type="ECO:0000313" key="3">
    <source>
        <dbReference type="Proteomes" id="UP000053593"/>
    </source>
</evidence>
<gene>
    <name evidence="2" type="ORF">GYMLUDRAFT_250131</name>
</gene>
<feature type="region of interest" description="Disordered" evidence="1">
    <location>
        <begin position="426"/>
        <end position="485"/>
    </location>
</feature>
<proteinExistence type="predicted"/>
<accession>A0A0D0AT93</accession>